<feature type="domain" description="RNA polymerase II assembly factor Rtp1 C-terminal" evidence="3">
    <location>
        <begin position="1023"/>
        <end position="1055"/>
    </location>
</feature>
<proteinExistence type="inferred from homology"/>
<organism evidence="6 7">
    <name type="scientific">Lasiodiplodia theobromae</name>
    <dbReference type="NCBI Taxonomy" id="45133"/>
    <lineage>
        <taxon>Eukaryota</taxon>
        <taxon>Fungi</taxon>
        <taxon>Dikarya</taxon>
        <taxon>Ascomycota</taxon>
        <taxon>Pezizomycotina</taxon>
        <taxon>Dothideomycetes</taxon>
        <taxon>Dothideomycetes incertae sedis</taxon>
        <taxon>Botryosphaeriales</taxon>
        <taxon>Botryosphaeriaceae</taxon>
        <taxon>Lasiodiplodia</taxon>
    </lineage>
</organism>
<dbReference type="SUPFAM" id="SSF48371">
    <property type="entry name" value="ARM repeat"/>
    <property type="match status" value="1"/>
</dbReference>
<accession>A0A5N5CW75</accession>
<name>A0A5N5CW75_9PEZI</name>
<dbReference type="OrthoDB" id="39591at2759"/>
<feature type="domain" description="TANGO6 HEAT repeat" evidence="5">
    <location>
        <begin position="259"/>
        <end position="493"/>
    </location>
</feature>
<dbReference type="InterPro" id="IPR019414">
    <property type="entry name" value="Rtp1_C2"/>
</dbReference>
<dbReference type="Pfam" id="PF23565">
    <property type="entry name" value="ARM_TANGO6"/>
    <property type="match status" value="1"/>
</dbReference>
<dbReference type="PANTHER" id="PTHR20959:SF1">
    <property type="entry name" value="TRANSPORT AND GOLGI ORGANIZATION PROTEIN 6 HOMOLOG"/>
    <property type="match status" value="1"/>
</dbReference>
<dbReference type="InterPro" id="IPR019451">
    <property type="entry name" value="Rtp1_C1"/>
</dbReference>
<feature type="region of interest" description="Disordered" evidence="2">
    <location>
        <begin position="863"/>
        <end position="908"/>
    </location>
</feature>
<comment type="similarity">
    <text evidence="1">Belongs to the Tango6 family.</text>
</comment>
<dbReference type="Pfam" id="PF10363">
    <property type="entry name" value="RTP1_C1"/>
    <property type="match status" value="1"/>
</dbReference>
<feature type="domain" description="RNA polymerase II assembly factor Rtp1 C-terminal" evidence="4">
    <location>
        <begin position="716"/>
        <end position="828"/>
    </location>
</feature>
<sequence length="1113" mass="120100">MPSLREELDAARKFLAPAWKRGNDDVVVQLSSGVDTSSTSNTHGLVLRAALNHLLQIHEADIIQQIQAPPANADGDYDEDSRQTLYGLLDLVAIRGILPSLSPGVAAKHRPRSMIPSLRDVTPSSDKDPELLCAIVDGMSKMLENPGAGLAPLIRERALIDVVAGAGELAFAPDSGHDVHVKYGDIFVAIINKTPVSSALPLLTYLMQPTTPPWLKSQLSKQLSLVPLRPHGVRHTIEFIASSYPQPAGTQDRAKGPSLPLEALVQASKLLSSVPSSMDAESYFTALAPQLLTMLDGVEGQELAKAAALIIGSGILGKKALGAPGAIGWRLFAEPIFFSINPPKVSVEGSGSFVSNDTHAFVAEPELRRAVSRLVTLLTSRPNPGLSKRLLGRLMLPLWALLDYAKCHPVDRVWRDIPWQLLETFFRLGAGVEQLETLALSLLWDGPPAWTFAPGSDGGIEIRRRERSSEDDAFNVIAQMNSLEQKLAMYQELLIASGVEDQDIGDLFVKLTRRWLVPRSSMAEHVPKLEAAMEEDPFQSLITAKLVMGILEKFRDKLAAQPDNMIELVKQLLYEWTESEKARKKRVEDLQRPTYAGLRNIVQQQQKGDMIPEQQAASADIDSSEILPVALSLLNTLLSAPNFHPTAQTSSTLSIILPTLSNLRDHEPGSELPPSVSVTAANLTTRISTLLNVPVPSDPSNRTAVAAPTADDQKALQAALADLTSPTAPLRASALSTIASLASSHSRVIDVPQLTLLLLRTSLPDADEYVHLHAIKTLAALASLDPQLVAGQLLANAFVDADETAVGEGGLDARLRIGEVLGRVAADVQESLVHGRNRYQSSPPDASRTVIRKIASAAVRVSSRRGQRVQDQRARQRTARLEERRRRDAEKAWGGEVPSILGEEEQGEEDERDAALLASVVSGWSDTGLEEDVRLRALALSVFTTVVQEPATLALLPPEDVAAGIDIAVGSLALETEERHAVLRRAAVLVVWGFVKAVDKVHEEGGSKGAMVGEGAGLSPTKWEEVERVVGWVRDQDGDAVVKGHAGEVLEALQTWRVKKALGVRGDGSLAGQGIQLTGDLGLSELRGLSIGVNAQDESRQSHGKKLVVEETE</sequence>
<dbReference type="PANTHER" id="PTHR20959">
    <property type="entry name" value="TRANSPORT AND GOLGI ORGANIZATION PROTEIN 6 FAMILY MEMBER"/>
    <property type="match status" value="1"/>
</dbReference>
<evidence type="ECO:0008006" key="8">
    <source>
        <dbReference type="Google" id="ProtNLM"/>
    </source>
</evidence>
<evidence type="ECO:0000259" key="4">
    <source>
        <dbReference type="Pfam" id="PF10363"/>
    </source>
</evidence>
<dbReference type="Proteomes" id="UP000325902">
    <property type="component" value="Unassembled WGS sequence"/>
</dbReference>
<dbReference type="InterPro" id="IPR057407">
    <property type="entry name" value="HEAT_TANGO6"/>
</dbReference>
<keyword evidence="7" id="KW-1185">Reference proteome</keyword>
<dbReference type="InterPro" id="IPR016024">
    <property type="entry name" value="ARM-type_fold"/>
</dbReference>
<evidence type="ECO:0000313" key="7">
    <source>
        <dbReference type="Proteomes" id="UP000325902"/>
    </source>
</evidence>
<evidence type="ECO:0000256" key="2">
    <source>
        <dbReference type="SAM" id="MobiDB-lite"/>
    </source>
</evidence>
<dbReference type="EMBL" id="VCHE01000182">
    <property type="protein sequence ID" value="KAB2569607.1"/>
    <property type="molecule type" value="Genomic_DNA"/>
</dbReference>
<dbReference type="Pfam" id="PF10304">
    <property type="entry name" value="RTP1_C2"/>
    <property type="match status" value="1"/>
</dbReference>
<evidence type="ECO:0000259" key="3">
    <source>
        <dbReference type="Pfam" id="PF10304"/>
    </source>
</evidence>
<gene>
    <name evidence="6" type="ORF">DBV05_g11714</name>
</gene>
<comment type="caution">
    <text evidence="6">The sequence shown here is derived from an EMBL/GenBank/DDBJ whole genome shotgun (WGS) entry which is preliminary data.</text>
</comment>
<evidence type="ECO:0000313" key="6">
    <source>
        <dbReference type="EMBL" id="KAB2569607.1"/>
    </source>
</evidence>
<dbReference type="AlphaFoldDB" id="A0A5N5CW75"/>
<evidence type="ECO:0000259" key="5">
    <source>
        <dbReference type="Pfam" id="PF23565"/>
    </source>
</evidence>
<feature type="compositionally biased region" description="Basic and acidic residues" evidence="2">
    <location>
        <begin position="868"/>
        <end position="893"/>
    </location>
</feature>
<protein>
    <recommendedName>
        <fullName evidence="8">RNA polymerase II assembly factor RTP1</fullName>
    </recommendedName>
</protein>
<dbReference type="InterPro" id="IPR039600">
    <property type="entry name" value="TANGO6/Rtp1"/>
</dbReference>
<evidence type="ECO:0000256" key="1">
    <source>
        <dbReference type="ARBA" id="ARBA00005724"/>
    </source>
</evidence>
<dbReference type="GO" id="GO:0009306">
    <property type="term" value="P:protein secretion"/>
    <property type="evidence" value="ECO:0007669"/>
    <property type="project" value="TreeGrafter"/>
</dbReference>
<reference evidence="6 7" key="1">
    <citation type="journal article" date="2019" name="Sci. Rep.">
        <title>A multi-omics analysis of the grapevine pathogen Lasiodiplodia theobromae reveals that temperature affects the expression of virulence- and pathogenicity-related genes.</title>
        <authorList>
            <person name="Felix C."/>
            <person name="Meneses R."/>
            <person name="Goncalves M.F.M."/>
            <person name="Tilleman L."/>
            <person name="Duarte A.S."/>
            <person name="Jorrin-Novo J.V."/>
            <person name="Van de Peer Y."/>
            <person name="Deforce D."/>
            <person name="Van Nieuwerburgh F."/>
            <person name="Esteves A.C."/>
            <person name="Alves A."/>
        </authorList>
    </citation>
    <scope>NUCLEOTIDE SEQUENCE [LARGE SCALE GENOMIC DNA]</scope>
    <source>
        <strain evidence="6 7">LA-SOL3</strain>
    </source>
</reference>